<evidence type="ECO:0000313" key="4">
    <source>
        <dbReference type="Proteomes" id="UP000186955"/>
    </source>
</evidence>
<sequence>MEAAAPYAISATDRSGLIVIVETLFMSWMIMVSLIRLYMRLAINGPVQVDDLVVFAGSILAIAHVGTVMNAISHGLGRSQDDSSSWDLKRAGEGVYAANLLFLAGHGAAKISICLLLKRLGRQRKYLLCSNILVGMVTAWTIASILAVALSCFPQYQLSMVQHCGNIVGYAFHLTKRRKT</sequence>
<evidence type="ECO:0000313" key="3">
    <source>
        <dbReference type="EMBL" id="OKP13487.1"/>
    </source>
</evidence>
<feature type="transmembrane region" description="Helical" evidence="1">
    <location>
        <begin position="96"/>
        <end position="117"/>
    </location>
</feature>
<dbReference type="InterPro" id="IPR049326">
    <property type="entry name" value="Rhodopsin_dom_fungi"/>
</dbReference>
<dbReference type="AlphaFoldDB" id="A0A1Q5ULY9"/>
<reference evidence="3 4" key="1">
    <citation type="submission" date="2016-10" db="EMBL/GenBank/DDBJ databases">
        <title>Genome sequence of the ascomycete fungus Penicillium subrubescens.</title>
        <authorList>
            <person name="De Vries R.P."/>
            <person name="Peng M."/>
            <person name="Dilokpimol A."/>
            <person name="Hilden K."/>
            <person name="Makela M.R."/>
            <person name="Grigoriev I."/>
            <person name="Riley R."/>
            <person name="Granchi Z."/>
        </authorList>
    </citation>
    <scope>NUCLEOTIDE SEQUENCE [LARGE SCALE GENOMIC DNA]</scope>
    <source>
        <strain evidence="3 4">CBS 132785</strain>
    </source>
</reference>
<keyword evidence="1" id="KW-0472">Membrane</keyword>
<feature type="domain" description="Rhodopsin" evidence="2">
    <location>
        <begin position="35"/>
        <end position="166"/>
    </location>
</feature>
<dbReference type="STRING" id="1316194.A0A1Q5ULY9"/>
<gene>
    <name evidence="3" type="ORF">PENSUB_678</name>
</gene>
<feature type="transmembrane region" description="Helical" evidence="1">
    <location>
        <begin position="16"/>
        <end position="39"/>
    </location>
</feature>
<accession>A0A1Q5ULY9</accession>
<comment type="caution">
    <text evidence="3">The sequence shown here is derived from an EMBL/GenBank/DDBJ whole genome shotgun (WGS) entry which is preliminary data.</text>
</comment>
<organism evidence="3 4">
    <name type="scientific">Penicillium subrubescens</name>
    <dbReference type="NCBI Taxonomy" id="1316194"/>
    <lineage>
        <taxon>Eukaryota</taxon>
        <taxon>Fungi</taxon>
        <taxon>Dikarya</taxon>
        <taxon>Ascomycota</taxon>
        <taxon>Pezizomycotina</taxon>
        <taxon>Eurotiomycetes</taxon>
        <taxon>Eurotiomycetidae</taxon>
        <taxon>Eurotiales</taxon>
        <taxon>Aspergillaceae</taxon>
        <taxon>Penicillium</taxon>
    </lineage>
</organism>
<keyword evidence="1" id="KW-1133">Transmembrane helix</keyword>
<proteinExistence type="predicted"/>
<dbReference type="Proteomes" id="UP000186955">
    <property type="component" value="Unassembled WGS sequence"/>
</dbReference>
<feature type="transmembrane region" description="Helical" evidence="1">
    <location>
        <begin position="51"/>
        <end position="76"/>
    </location>
</feature>
<evidence type="ECO:0000259" key="2">
    <source>
        <dbReference type="Pfam" id="PF20684"/>
    </source>
</evidence>
<feature type="transmembrane region" description="Helical" evidence="1">
    <location>
        <begin position="126"/>
        <end position="150"/>
    </location>
</feature>
<keyword evidence="1" id="KW-0812">Transmembrane</keyword>
<keyword evidence="4" id="KW-1185">Reference proteome</keyword>
<name>A0A1Q5ULY9_9EURO</name>
<dbReference type="EMBL" id="MNBE01000128">
    <property type="protein sequence ID" value="OKP13487.1"/>
    <property type="molecule type" value="Genomic_DNA"/>
</dbReference>
<evidence type="ECO:0000256" key="1">
    <source>
        <dbReference type="SAM" id="Phobius"/>
    </source>
</evidence>
<protein>
    <recommendedName>
        <fullName evidence="2">Rhodopsin domain-containing protein</fullName>
    </recommendedName>
</protein>
<dbReference type="Pfam" id="PF20684">
    <property type="entry name" value="Fung_rhodopsin"/>
    <property type="match status" value="1"/>
</dbReference>
<dbReference type="PANTHER" id="PTHR39614">
    <property type="entry name" value="INTEGRAL MEMBRANE PROTEIN"/>
    <property type="match status" value="1"/>
</dbReference>
<dbReference type="PANTHER" id="PTHR39614:SF2">
    <property type="entry name" value="INTEGRAL MEMBRANE PROTEIN"/>
    <property type="match status" value="1"/>
</dbReference>